<dbReference type="PANTHER" id="PTHR43390">
    <property type="entry name" value="SIGNAL PEPTIDASE I"/>
    <property type="match status" value="1"/>
</dbReference>
<name>A0ABV5NM95_9ACTN</name>
<evidence type="ECO:0000256" key="3">
    <source>
        <dbReference type="ARBA" id="ARBA00022670"/>
    </source>
</evidence>
<evidence type="ECO:0000256" key="2">
    <source>
        <dbReference type="ARBA" id="ARBA00009370"/>
    </source>
</evidence>
<feature type="domain" description="Peptidase S26" evidence="6">
    <location>
        <begin position="7"/>
        <end position="88"/>
    </location>
</feature>
<comment type="subcellular location">
    <subcellularLocation>
        <location evidence="1">Cell membrane</location>
        <topology evidence="1">Single-pass type II membrane protein</topology>
    </subcellularLocation>
</comment>
<dbReference type="Proteomes" id="UP001589568">
    <property type="component" value="Unassembled WGS sequence"/>
</dbReference>
<evidence type="ECO:0000256" key="1">
    <source>
        <dbReference type="ARBA" id="ARBA00004401"/>
    </source>
</evidence>
<protein>
    <submittedName>
        <fullName evidence="7">S26 family signal peptidase</fullName>
    </submittedName>
</protein>
<comment type="similarity">
    <text evidence="2">Belongs to the peptidase S26 family.</text>
</comment>
<accession>A0ABV5NM95</accession>
<keyword evidence="3" id="KW-0645">Protease</keyword>
<feature type="region of interest" description="Disordered" evidence="5">
    <location>
        <begin position="140"/>
        <end position="160"/>
    </location>
</feature>
<evidence type="ECO:0000313" key="8">
    <source>
        <dbReference type="Proteomes" id="UP001589568"/>
    </source>
</evidence>
<evidence type="ECO:0000259" key="6">
    <source>
        <dbReference type="Pfam" id="PF10502"/>
    </source>
</evidence>
<sequence>MWYVLGAVAVLAVLAVVARRALVVVRVSGVSMAPTFRPGDRVLVRRTAAVRRGQVVVFESTRPTGWGTGPPAPPWAIKRVTAVPGDPVPGDVAAAAEARPGDRVPVGALVVVGDGTSSADSRVYGYLPADRVLGVVVRTLSPGRESPGPSSPDVPDGAVS</sequence>
<evidence type="ECO:0000313" key="7">
    <source>
        <dbReference type="EMBL" id="MFB9471435.1"/>
    </source>
</evidence>
<feature type="compositionally biased region" description="Low complexity" evidence="5">
    <location>
        <begin position="141"/>
        <end position="160"/>
    </location>
</feature>
<dbReference type="Pfam" id="PF10502">
    <property type="entry name" value="Peptidase_S26"/>
    <property type="match status" value="2"/>
</dbReference>
<keyword evidence="4" id="KW-0378">Hydrolase</keyword>
<keyword evidence="8" id="KW-1185">Reference proteome</keyword>
<comment type="caution">
    <text evidence="7">The sequence shown here is derived from an EMBL/GenBank/DDBJ whole genome shotgun (WGS) entry which is preliminary data.</text>
</comment>
<dbReference type="RefSeq" id="WP_364377229.1">
    <property type="nucleotide sequence ID" value="NZ_JBHMCF010000013.1"/>
</dbReference>
<feature type="domain" description="Peptidase S26" evidence="6">
    <location>
        <begin position="97"/>
        <end position="137"/>
    </location>
</feature>
<dbReference type="InterPro" id="IPR000223">
    <property type="entry name" value="Pept_S26A_signal_pept_1"/>
</dbReference>
<dbReference type="InterPro" id="IPR036286">
    <property type="entry name" value="LexA/Signal_pep-like_sf"/>
</dbReference>
<dbReference type="PROSITE" id="PS00501">
    <property type="entry name" value="SPASE_I_1"/>
    <property type="match status" value="1"/>
</dbReference>
<organism evidence="7 8">
    <name type="scientific">Nonomuraea salmonea</name>
    <dbReference type="NCBI Taxonomy" id="46181"/>
    <lineage>
        <taxon>Bacteria</taxon>
        <taxon>Bacillati</taxon>
        <taxon>Actinomycetota</taxon>
        <taxon>Actinomycetes</taxon>
        <taxon>Streptosporangiales</taxon>
        <taxon>Streptosporangiaceae</taxon>
        <taxon>Nonomuraea</taxon>
    </lineage>
</organism>
<dbReference type="Gene3D" id="2.10.109.10">
    <property type="entry name" value="Umud Fragment, subunit A"/>
    <property type="match status" value="1"/>
</dbReference>
<evidence type="ECO:0000256" key="4">
    <source>
        <dbReference type="ARBA" id="ARBA00022801"/>
    </source>
</evidence>
<dbReference type="SUPFAM" id="SSF51306">
    <property type="entry name" value="LexA/Signal peptidase"/>
    <property type="match status" value="1"/>
</dbReference>
<dbReference type="InterPro" id="IPR019533">
    <property type="entry name" value="Peptidase_S26"/>
</dbReference>
<dbReference type="CDD" id="cd06462">
    <property type="entry name" value="Peptidase_S24_S26"/>
    <property type="match status" value="1"/>
</dbReference>
<gene>
    <name evidence="7" type="ORF">ACFFR3_18080</name>
</gene>
<proteinExistence type="inferred from homology"/>
<dbReference type="InterPro" id="IPR019756">
    <property type="entry name" value="Pept_S26A_signal_pept_1_Ser-AS"/>
</dbReference>
<dbReference type="PANTHER" id="PTHR43390:SF1">
    <property type="entry name" value="CHLOROPLAST PROCESSING PEPTIDASE"/>
    <property type="match status" value="1"/>
</dbReference>
<dbReference type="EMBL" id="JBHMCF010000013">
    <property type="protein sequence ID" value="MFB9471435.1"/>
    <property type="molecule type" value="Genomic_DNA"/>
</dbReference>
<reference evidence="7 8" key="1">
    <citation type="submission" date="2024-09" db="EMBL/GenBank/DDBJ databases">
        <authorList>
            <person name="Sun Q."/>
            <person name="Mori K."/>
        </authorList>
    </citation>
    <scope>NUCLEOTIDE SEQUENCE [LARGE SCALE GENOMIC DNA]</scope>
    <source>
        <strain evidence="7 8">JCM 3324</strain>
    </source>
</reference>
<evidence type="ECO:0000256" key="5">
    <source>
        <dbReference type="SAM" id="MobiDB-lite"/>
    </source>
</evidence>